<name>A0ABS2Q349_9BACL</name>
<dbReference type="Pfam" id="PF06486">
    <property type="entry name" value="DUF1093"/>
    <property type="match status" value="1"/>
</dbReference>
<dbReference type="PANTHER" id="PTHR36433:SF2">
    <property type="entry name" value="YXEA FAMILY PROTEIN"/>
    <property type="match status" value="1"/>
</dbReference>
<dbReference type="PANTHER" id="PTHR36433">
    <property type="entry name" value="HYPOTHETICAL CYTOSOLIC PROTEIN"/>
    <property type="match status" value="1"/>
</dbReference>
<dbReference type="RefSeq" id="WP_205003858.1">
    <property type="nucleotide sequence ID" value="NZ_JAFBER010000014.1"/>
</dbReference>
<gene>
    <name evidence="1" type="ORF">JOD45_002177</name>
</gene>
<dbReference type="InterPro" id="IPR036166">
    <property type="entry name" value="YxeA-like_sf"/>
</dbReference>
<dbReference type="Proteomes" id="UP000808914">
    <property type="component" value="Unassembled WGS sequence"/>
</dbReference>
<dbReference type="SUPFAM" id="SSF159121">
    <property type="entry name" value="BC4932-like"/>
    <property type="match status" value="1"/>
</dbReference>
<evidence type="ECO:0000313" key="2">
    <source>
        <dbReference type="Proteomes" id="UP000808914"/>
    </source>
</evidence>
<dbReference type="NCBIfam" id="TIGR01655">
    <property type="entry name" value="yxeA_fam"/>
    <property type="match status" value="1"/>
</dbReference>
<dbReference type="PROSITE" id="PS51257">
    <property type="entry name" value="PROKAR_LIPOPROTEIN"/>
    <property type="match status" value="1"/>
</dbReference>
<dbReference type="EMBL" id="JAFBER010000014">
    <property type="protein sequence ID" value="MBM7645952.1"/>
    <property type="molecule type" value="Genomic_DNA"/>
</dbReference>
<reference evidence="1 2" key="1">
    <citation type="submission" date="2021-01" db="EMBL/GenBank/DDBJ databases">
        <title>Genomic Encyclopedia of Type Strains, Phase IV (KMG-IV): sequencing the most valuable type-strain genomes for metagenomic binning, comparative biology and taxonomic classification.</title>
        <authorList>
            <person name="Goeker M."/>
        </authorList>
    </citation>
    <scope>NUCLEOTIDE SEQUENCE [LARGE SCALE GENOMIC DNA]</scope>
    <source>
        <strain evidence="1 2">DSM 28236</strain>
    </source>
</reference>
<organism evidence="1 2">
    <name type="scientific">Scopulibacillus daqui</name>
    <dbReference type="NCBI Taxonomy" id="1469162"/>
    <lineage>
        <taxon>Bacteria</taxon>
        <taxon>Bacillati</taxon>
        <taxon>Bacillota</taxon>
        <taxon>Bacilli</taxon>
        <taxon>Bacillales</taxon>
        <taxon>Sporolactobacillaceae</taxon>
        <taxon>Scopulibacillus</taxon>
    </lineage>
</organism>
<comment type="caution">
    <text evidence="1">The sequence shown here is derived from an EMBL/GenBank/DDBJ whole genome shotgun (WGS) entry which is preliminary data.</text>
</comment>
<protein>
    <submittedName>
        <fullName evidence="1">Uncharacterized protein (TIGR01655 family)</fullName>
    </submittedName>
</protein>
<dbReference type="InterPro" id="IPR006542">
    <property type="entry name" value="DUF1093"/>
</dbReference>
<keyword evidence="2" id="KW-1185">Reference proteome</keyword>
<evidence type="ECO:0000313" key="1">
    <source>
        <dbReference type="EMBL" id="MBM7645952.1"/>
    </source>
</evidence>
<accession>A0ABS2Q349</accession>
<sequence length="109" mass="12529">MKKYIPILAIALVFTVLLTGCNFNRLGADQYYVQIKGKGHKVTDSGFTRYEYRLPAYDKDGNKKQLEFSAEKQLREGAYLTLYVKEKKGVTSYQEVDKKDVPPKAKEKL</sequence>
<proteinExistence type="predicted"/>
<dbReference type="Gene3D" id="2.40.50.480">
    <property type="match status" value="1"/>
</dbReference>